<evidence type="ECO:0000256" key="4">
    <source>
        <dbReference type="ARBA" id="ARBA00022517"/>
    </source>
</evidence>
<reference evidence="9" key="1">
    <citation type="journal article" date="2022" name="Int. J. Syst. Evol. Microbiol.">
        <title>Nanobdella aerobiophila gen. nov., sp. nov., a thermoacidophilic, obligate ectosymbiotic archaeon, and proposal of Nanobdellaceae fam. nov., Nanobdellales ord. nov. and Nanobdellia class. nov.</title>
        <authorList>
            <person name="Kato S."/>
            <person name="Ogasawara A."/>
            <person name="Itoh T."/>
            <person name="Sakai H.D."/>
            <person name="Shimizu M."/>
            <person name="Yuki M."/>
            <person name="Kaneko M."/>
            <person name="Takashina T."/>
            <person name="Ohkuma M."/>
        </authorList>
    </citation>
    <scope>NUCLEOTIDE SEQUENCE [LARGE SCALE GENOMIC DNA]</scope>
    <source>
        <strain evidence="9">MJ1</strain>
    </source>
</reference>
<accession>A0A915SAA9</accession>
<dbReference type="HAMAP" id="MF_00803">
    <property type="entry name" value="Nop10"/>
    <property type="match status" value="1"/>
</dbReference>
<dbReference type="NCBIfam" id="NF009623">
    <property type="entry name" value="PRK13130.1"/>
    <property type="match status" value="1"/>
</dbReference>
<dbReference type="GO" id="GO:0030515">
    <property type="term" value="F:snoRNA binding"/>
    <property type="evidence" value="ECO:0007669"/>
    <property type="project" value="InterPro"/>
</dbReference>
<dbReference type="Pfam" id="PF04135">
    <property type="entry name" value="Nop10p"/>
    <property type="match status" value="1"/>
</dbReference>
<dbReference type="GO" id="GO:1990904">
    <property type="term" value="C:ribonucleoprotein complex"/>
    <property type="evidence" value="ECO:0007669"/>
    <property type="project" value="UniProtKB-KW"/>
</dbReference>
<evidence type="ECO:0000256" key="6">
    <source>
        <dbReference type="ARBA" id="ARBA00023274"/>
    </source>
</evidence>
<dbReference type="SUPFAM" id="SSF144210">
    <property type="entry name" value="Nop10-like SnoRNP"/>
    <property type="match status" value="1"/>
</dbReference>
<dbReference type="EMBL" id="AP019769">
    <property type="protein sequence ID" value="BBL45622.1"/>
    <property type="molecule type" value="Genomic_DNA"/>
</dbReference>
<evidence type="ECO:0000313" key="9">
    <source>
        <dbReference type="Proteomes" id="UP001055553"/>
    </source>
</evidence>
<organism evidence="8 9">
    <name type="scientific">Nanobdella aerobiophila</name>
    <dbReference type="NCBI Taxonomy" id="2586965"/>
    <lineage>
        <taxon>Archaea</taxon>
        <taxon>Nanobdellota</taxon>
        <taxon>Nanobdellia</taxon>
        <taxon>Nanobdellales</taxon>
        <taxon>Nanobdellaceae</taxon>
        <taxon>Nanobdella</taxon>
    </lineage>
</organism>
<evidence type="ECO:0000313" key="8">
    <source>
        <dbReference type="EMBL" id="BBL45622.1"/>
    </source>
</evidence>
<dbReference type="AlphaFoldDB" id="A0A915SAA9"/>
<dbReference type="Proteomes" id="UP001055553">
    <property type="component" value="Chromosome"/>
</dbReference>
<gene>
    <name evidence="7" type="primary">nop10</name>
    <name evidence="8" type="ORF">MJ1_0464</name>
</gene>
<evidence type="ECO:0000256" key="7">
    <source>
        <dbReference type="HAMAP-Rule" id="MF_00803"/>
    </source>
</evidence>
<evidence type="ECO:0000256" key="5">
    <source>
        <dbReference type="ARBA" id="ARBA00022552"/>
    </source>
</evidence>
<keyword evidence="6 7" id="KW-0687">Ribonucleoprotein</keyword>
<keyword evidence="9" id="KW-1185">Reference proteome</keyword>
<protein>
    <recommendedName>
        <fullName evidence="3 7">Ribosome biogenesis protein Nop10</fullName>
    </recommendedName>
</protein>
<keyword evidence="5 7" id="KW-0698">rRNA processing</keyword>
<name>A0A915SAA9_9ARCH</name>
<dbReference type="InterPro" id="IPR007264">
    <property type="entry name" value="H/ACA_rnp_Nop10"/>
</dbReference>
<dbReference type="InterPro" id="IPR036756">
    <property type="entry name" value="H/ACA_rnp_Nop10_sf"/>
</dbReference>
<proteinExistence type="inferred from homology"/>
<sequence>MRYQKMKEIRRCEKCYIYTFKETCPNCNNKTNRVIPSKFSPEDKWGEYRRKMKKEVLYKLGWL</sequence>
<evidence type="ECO:0000256" key="1">
    <source>
        <dbReference type="ARBA" id="ARBA00002325"/>
    </source>
</evidence>
<dbReference type="KEGG" id="naer:MJ1_0464"/>
<dbReference type="GO" id="GO:0006364">
    <property type="term" value="P:rRNA processing"/>
    <property type="evidence" value="ECO:0007669"/>
    <property type="project" value="UniProtKB-UniRule"/>
</dbReference>
<evidence type="ECO:0000256" key="2">
    <source>
        <dbReference type="ARBA" id="ARBA00009462"/>
    </source>
</evidence>
<evidence type="ECO:0000256" key="3">
    <source>
        <dbReference type="ARBA" id="ARBA00018821"/>
    </source>
</evidence>
<dbReference type="InterPro" id="IPR023532">
    <property type="entry name" value="Nop10_arc-typ"/>
</dbReference>
<keyword evidence="4 7" id="KW-0690">Ribosome biogenesis</keyword>
<comment type="similarity">
    <text evidence="2 7">Belongs to the NOP10 family.</text>
</comment>
<dbReference type="GO" id="GO:0001522">
    <property type="term" value="P:pseudouridine synthesis"/>
    <property type="evidence" value="ECO:0007669"/>
    <property type="project" value="InterPro"/>
</dbReference>
<comment type="function">
    <text evidence="1 7">Involved in ribosome biogenesis; more specifically in 18S rRNA pseudouridylation and in cleavage of pre-rRNA.</text>
</comment>
<dbReference type="Gene3D" id="2.20.28.40">
    <property type="entry name" value="H/ACA ribonucleoprotein complex, subunit Nop10"/>
    <property type="match status" value="1"/>
</dbReference>